<feature type="transmembrane region" description="Helical" evidence="1">
    <location>
        <begin position="133"/>
        <end position="152"/>
    </location>
</feature>
<feature type="transmembrane region" description="Helical" evidence="1">
    <location>
        <begin position="12"/>
        <end position="29"/>
    </location>
</feature>
<accession>A0A2Z4GG92</accession>
<evidence type="ECO:0000313" key="3">
    <source>
        <dbReference type="Proteomes" id="UP000249873"/>
    </source>
</evidence>
<organism evidence="2 3">
    <name type="scientific">Arcticibacterium luteifluviistationis</name>
    <dbReference type="NCBI Taxonomy" id="1784714"/>
    <lineage>
        <taxon>Bacteria</taxon>
        <taxon>Pseudomonadati</taxon>
        <taxon>Bacteroidota</taxon>
        <taxon>Cytophagia</taxon>
        <taxon>Cytophagales</taxon>
        <taxon>Leadbetterellaceae</taxon>
        <taxon>Arcticibacterium</taxon>
    </lineage>
</organism>
<feature type="transmembrane region" description="Helical" evidence="1">
    <location>
        <begin position="35"/>
        <end position="52"/>
    </location>
</feature>
<evidence type="ECO:0000313" key="2">
    <source>
        <dbReference type="EMBL" id="AWW00423.1"/>
    </source>
</evidence>
<keyword evidence="3" id="KW-1185">Reference proteome</keyword>
<dbReference type="Proteomes" id="UP000249873">
    <property type="component" value="Chromosome"/>
</dbReference>
<keyword evidence="1" id="KW-0812">Transmembrane</keyword>
<protein>
    <submittedName>
        <fullName evidence="2">Uncharacterized protein</fullName>
    </submittedName>
</protein>
<dbReference type="AlphaFoldDB" id="A0A2Z4GG92"/>
<feature type="transmembrane region" description="Helical" evidence="1">
    <location>
        <begin position="161"/>
        <end position="178"/>
    </location>
</feature>
<proteinExistence type="predicted"/>
<reference evidence="2 3" key="1">
    <citation type="submission" date="2018-05" db="EMBL/GenBank/DDBJ databases">
        <title>Complete genome sequence of Arcticibacterium luteifluviistationis SM1504T, a cytophagaceae bacterium isolated from Arctic surface seawater.</title>
        <authorList>
            <person name="Li Y."/>
            <person name="Qin Q.-L."/>
        </authorList>
    </citation>
    <scope>NUCLEOTIDE SEQUENCE [LARGE SCALE GENOMIC DNA]</scope>
    <source>
        <strain evidence="2 3">SM1504</strain>
    </source>
</reference>
<gene>
    <name evidence="2" type="ORF">DJ013_20485</name>
</gene>
<dbReference type="KEGG" id="als:DJ013_20485"/>
<evidence type="ECO:0000256" key="1">
    <source>
        <dbReference type="SAM" id="Phobius"/>
    </source>
</evidence>
<feature type="transmembrane region" description="Helical" evidence="1">
    <location>
        <begin position="64"/>
        <end position="80"/>
    </location>
</feature>
<sequence>MSEQLRRKLNLIFQTTLIIILYLHVTHEIIPVKLILWQIAHFFYIALADYYLDDYSKKKRATTVILLIGYLLFMAFSLYYGIFDELYMRIHGMIVIFGNLLGKKVDNLFWKILTLVNLIIIAALEVLKNEFLAVFEIAILYIIGAMCLLGIAERLSEINRNFWMLHTVILFFWIIFKGPFYEEAYLFLIGGASYELFKILLNHYRKQEMQPAVEKL</sequence>
<dbReference type="EMBL" id="CP029480">
    <property type="protein sequence ID" value="AWW00423.1"/>
    <property type="molecule type" value="Genomic_DNA"/>
</dbReference>
<name>A0A2Z4GG92_9BACT</name>
<keyword evidence="1" id="KW-0472">Membrane</keyword>
<dbReference type="OrthoDB" id="9876702at2"/>
<keyword evidence="1" id="KW-1133">Transmembrane helix</keyword>
<dbReference type="RefSeq" id="WP_111373789.1">
    <property type="nucleotide sequence ID" value="NZ_CP029480.1"/>
</dbReference>
<feature type="transmembrane region" description="Helical" evidence="1">
    <location>
        <begin position="109"/>
        <end position="127"/>
    </location>
</feature>